<dbReference type="Proteomes" id="UP001154282">
    <property type="component" value="Unassembled WGS sequence"/>
</dbReference>
<reference evidence="1" key="1">
    <citation type="submission" date="2022-08" db="EMBL/GenBank/DDBJ databases">
        <authorList>
            <person name="Gutierrez-Valencia J."/>
        </authorList>
    </citation>
    <scope>NUCLEOTIDE SEQUENCE</scope>
</reference>
<accession>A0AAV0Q1X3</accession>
<feature type="non-terminal residue" evidence="1">
    <location>
        <position position="72"/>
    </location>
</feature>
<evidence type="ECO:0000313" key="2">
    <source>
        <dbReference type="Proteomes" id="UP001154282"/>
    </source>
</evidence>
<evidence type="ECO:0000313" key="1">
    <source>
        <dbReference type="EMBL" id="CAI0487540.1"/>
    </source>
</evidence>
<protein>
    <submittedName>
        <fullName evidence="1">Uncharacterized protein</fullName>
    </submittedName>
</protein>
<keyword evidence="2" id="KW-1185">Reference proteome</keyword>
<gene>
    <name evidence="1" type="ORF">LITE_LOCUS41028</name>
</gene>
<name>A0AAV0Q1X3_9ROSI</name>
<dbReference type="AlphaFoldDB" id="A0AAV0Q1X3"/>
<organism evidence="1 2">
    <name type="scientific">Linum tenue</name>
    <dbReference type="NCBI Taxonomy" id="586396"/>
    <lineage>
        <taxon>Eukaryota</taxon>
        <taxon>Viridiplantae</taxon>
        <taxon>Streptophyta</taxon>
        <taxon>Embryophyta</taxon>
        <taxon>Tracheophyta</taxon>
        <taxon>Spermatophyta</taxon>
        <taxon>Magnoliopsida</taxon>
        <taxon>eudicotyledons</taxon>
        <taxon>Gunneridae</taxon>
        <taxon>Pentapetalae</taxon>
        <taxon>rosids</taxon>
        <taxon>fabids</taxon>
        <taxon>Malpighiales</taxon>
        <taxon>Linaceae</taxon>
        <taxon>Linum</taxon>
    </lineage>
</organism>
<proteinExistence type="predicted"/>
<dbReference type="EMBL" id="CAMGYJ010000009">
    <property type="protein sequence ID" value="CAI0487540.1"/>
    <property type="molecule type" value="Genomic_DNA"/>
</dbReference>
<sequence>MEDHTCSSMVFSRTPMEEDMSLEHISLLPRTVLTSLEDFRQLVEQVKFCRIFRQFFHSTTFTKPQSFLLSSR</sequence>
<comment type="caution">
    <text evidence="1">The sequence shown here is derived from an EMBL/GenBank/DDBJ whole genome shotgun (WGS) entry which is preliminary data.</text>
</comment>